<feature type="domain" description="VapC50 C-terminal" evidence="2">
    <location>
        <begin position="134"/>
        <end position="188"/>
    </location>
</feature>
<reference evidence="3 4" key="1">
    <citation type="journal article" date="2018" name="ISME J.">
        <title>Involvement of Burkholderiaceae and sulfurous volatiles in disease-suppressive soils.</title>
        <authorList>
            <person name="Carrion V.J."/>
            <person name="Cordovez V."/>
            <person name="Tyc O."/>
            <person name="Etalo D.W."/>
            <person name="de Bruijn I."/>
            <person name="de Jager V.C."/>
            <person name="Medema M.H."/>
            <person name="Eberl L."/>
            <person name="Raaijmakers J.M."/>
        </authorList>
    </citation>
    <scope>NUCLEOTIDE SEQUENCE [LARGE SCALE GENOMIC DNA]</scope>
    <source>
        <strain evidence="4">mHSR5</strain>
    </source>
</reference>
<evidence type="ECO:0000259" key="2">
    <source>
        <dbReference type="Pfam" id="PF26343"/>
    </source>
</evidence>
<name>A0A2Z5MXS7_BURPY</name>
<dbReference type="Pfam" id="PF13470">
    <property type="entry name" value="PIN_3"/>
    <property type="match status" value="1"/>
</dbReference>
<protein>
    <submittedName>
        <fullName evidence="3">PIN domain-containing protein</fullName>
    </submittedName>
</protein>
<sequence>MAGHVRYTALLDACVLFPIAVADSLMSLATAGLFAAKWTQCIEQEWITNLEALRPELAGRLEVRRDGMRDAVLDWEVPESAWTPLVANMSLPDPDDKHVLAAAIAGHADCIVTANLKDFPAEIVGPYGIEVIHPDRFIINQWDLDYIATMSAFKGMRRRWRNPKASPEDFAQALERNGLPATAQRIREAAELI</sequence>
<dbReference type="OrthoDB" id="211933at2"/>
<dbReference type="AlphaFoldDB" id="A0A2Z5MXS7"/>
<dbReference type="EMBL" id="CP024902">
    <property type="protein sequence ID" value="AXF22091.1"/>
    <property type="molecule type" value="Genomic_DNA"/>
</dbReference>
<evidence type="ECO:0000313" key="4">
    <source>
        <dbReference type="Proteomes" id="UP000253104"/>
    </source>
</evidence>
<evidence type="ECO:0000313" key="3">
    <source>
        <dbReference type="EMBL" id="AXF22091.1"/>
    </source>
</evidence>
<dbReference type="Pfam" id="PF26343">
    <property type="entry name" value="VapC50_C"/>
    <property type="match status" value="1"/>
</dbReference>
<dbReference type="InterPro" id="IPR058652">
    <property type="entry name" value="VapC50_C"/>
</dbReference>
<gene>
    <name evidence="3" type="ORF">CUJ89_17400</name>
</gene>
<dbReference type="InterPro" id="IPR002716">
    <property type="entry name" value="PIN_dom"/>
</dbReference>
<dbReference type="Proteomes" id="UP000253104">
    <property type="component" value="Chromosome mHSR5_A"/>
</dbReference>
<dbReference type="RefSeq" id="WP_114178400.1">
    <property type="nucleotide sequence ID" value="NZ_CP024902.1"/>
</dbReference>
<proteinExistence type="predicted"/>
<organism evidence="3 4">
    <name type="scientific">Burkholderia pyrrocinia</name>
    <name type="common">Pseudomonas pyrrocinia</name>
    <dbReference type="NCBI Taxonomy" id="60550"/>
    <lineage>
        <taxon>Bacteria</taxon>
        <taxon>Pseudomonadati</taxon>
        <taxon>Pseudomonadota</taxon>
        <taxon>Betaproteobacteria</taxon>
        <taxon>Burkholderiales</taxon>
        <taxon>Burkholderiaceae</taxon>
        <taxon>Burkholderia</taxon>
        <taxon>Burkholderia cepacia complex</taxon>
    </lineage>
</organism>
<feature type="domain" description="PIN" evidence="1">
    <location>
        <begin position="9"/>
        <end position="116"/>
    </location>
</feature>
<evidence type="ECO:0000259" key="1">
    <source>
        <dbReference type="Pfam" id="PF13470"/>
    </source>
</evidence>
<accession>A0A2Z5MXS7</accession>